<dbReference type="InterPro" id="IPR002401">
    <property type="entry name" value="Cyt_P450_E_grp-I"/>
</dbReference>
<dbReference type="Proteomes" id="UP000004994">
    <property type="component" value="Chromosome 3"/>
</dbReference>
<reference evidence="15" key="1">
    <citation type="journal article" date="2012" name="Nature">
        <title>The tomato genome sequence provides insights into fleshy fruit evolution.</title>
        <authorList>
            <consortium name="Tomato Genome Consortium"/>
        </authorList>
    </citation>
    <scope>NUCLEOTIDE SEQUENCE [LARGE SCALE GENOMIC DNA]</scope>
    <source>
        <strain evidence="15">cv. Heinz 1706</strain>
    </source>
</reference>
<dbReference type="PRINTS" id="PR00385">
    <property type="entry name" value="P450"/>
</dbReference>
<keyword evidence="6 12" id="KW-0479">Metal-binding</keyword>
<evidence type="ECO:0000256" key="13">
    <source>
        <dbReference type="RuleBase" id="RU000461"/>
    </source>
</evidence>
<dbReference type="Pfam" id="PF00067">
    <property type="entry name" value="p450"/>
    <property type="match status" value="1"/>
</dbReference>
<evidence type="ECO:0000256" key="8">
    <source>
        <dbReference type="ARBA" id="ARBA00023002"/>
    </source>
</evidence>
<dbReference type="PANTHER" id="PTHR24298">
    <property type="entry name" value="FLAVONOID 3'-MONOOXYGENASE-RELATED"/>
    <property type="match status" value="1"/>
</dbReference>
<dbReference type="PRINTS" id="PR00463">
    <property type="entry name" value="EP450I"/>
</dbReference>
<comment type="cofactor">
    <cofactor evidence="1 12">
        <name>heme</name>
        <dbReference type="ChEBI" id="CHEBI:30413"/>
    </cofactor>
</comment>
<accession>A0A3Q7FQ63</accession>
<feature type="binding site" description="axial binding residue" evidence="12">
    <location>
        <position position="427"/>
    </location>
    <ligand>
        <name>heme</name>
        <dbReference type="ChEBI" id="CHEBI:30413"/>
    </ligand>
    <ligandPart>
        <name>Fe</name>
        <dbReference type="ChEBI" id="CHEBI:18248"/>
    </ligandPart>
</feature>
<keyword evidence="10 13" id="KW-0503">Monooxygenase</keyword>
<dbReference type="InterPro" id="IPR051103">
    <property type="entry name" value="Plant_metabolite_P450s"/>
</dbReference>
<dbReference type="CDD" id="cd11075">
    <property type="entry name" value="CYP77_89"/>
    <property type="match status" value="1"/>
</dbReference>
<evidence type="ECO:0000313" key="15">
    <source>
        <dbReference type="EnsemblPlants" id="Solyc03g096965.1.1"/>
    </source>
</evidence>
<evidence type="ECO:0000256" key="2">
    <source>
        <dbReference type="ARBA" id="ARBA00004167"/>
    </source>
</evidence>
<evidence type="ECO:0000256" key="11">
    <source>
        <dbReference type="ARBA" id="ARBA00023136"/>
    </source>
</evidence>
<evidence type="ECO:0000256" key="10">
    <source>
        <dbReference type="ARBA" id="ARBA00023033"/>
    </source>
</evidence>
<dbReference type="Gramene" id="Solyc03g096965.1.1">
    <property type="protein sequence ID" value="Solyc03g096965.1.1"/>
    <property type="gene ID" value="Solyc03g096965.1"/>
</dbReference>
<evidence type="ECO:0000256" key="14">
    <source>
        <dbReference type="SAM" id="Phobius"/>
    </source>
</evidence>
<feature type="transmembrane region" description="Helical" evidence="14">
    <location>
        <begin position="6"/>
        <end position="22"/>
    </location>
</feature>
<keyword evidence="11 14" id="KW-0472">Membrane</keyword>
<comment type="subcellular location">
    <subcellularLocation>
        <location evidence="2">Membrane</location>
        <topology evidence="2">Single-pass membrane protein</topology>
    </subcellularLocation>
</comment>
<dbReference type="SUPFAM" id="SSF48264">
    <property type="entry name" value="Cytochrome P450"/>
    <property type="match status" value="1"/>
</dbReference>
<comment type="similarity">
    <text evidence="3 13">Belongs to the cytochrome P450 family.</text>
</comment>
<keyword evidence="5 14" id="KW-0812">Transmembrane</keyword>
<reference evidence="15" key="2">
    <citation type="submission" date="2019-01" db="UniProtKB">
        <authorList>
            <consortium name="EnsemblPlants"/>
        </authorList>
    </citation>
    <scope>IDENTIFICATION</scope>
    <source>
        <strain evidence="15">cv. Heinz 1706</strain>
    </source>
</reference>
<evidence type="ECO:0000256" key="1">
    <source>
        <dbReference type="ARBA" id="ARBA00001971"/>
    </source>
</evidence>
<evidence type="ECO:0008006" key="17">
    <source>
        <dbReference type="Google" id="ProtNLM"/>
    </source>
</evidence>
<dbReference type="FunCoup" id="A0A3Q7FQ63">
    <property type="interactions" value="136"/>
</dbReference>
<protein>
    <recommendedName>
        <fullName evidence="17">Cytochrome P450</fullName>
    </recommendedName>
</protein>
<dbReference type="Gene3D" id="1.10.630.10">
    <property type="entry name" value="Cytochrome P450"/>
    <property type="match status" value="1"/>
</dbReference>
<evidence type="ECO:0000256" key="7">
    <source>
        <dbReference type="ARBA" id="ARBA00022989"/>
    </source>
</evidence>
<evidence type="ECO:0000256" key="9">
    <source>
        <dbReference type="ARBA" id="ARBA00023004"/>
    </source>
</evidence>
<sequence>MESWFIIVVVTLCIAVLLKFLFNNTNSSSRKKLPPGPYSFPVIGGLLWAVKIFINVESILRDLKAKYGSLFTINIGSRPNIYVSSHSLAYQALIQQGAVFSDRRKALPTHAILSSNQRSISSAPYGPIWRLLRRNLTSEMLNPSRIKSYSKARLWVLGILIQHLRHAQVDSVKLIDHFQYAMFCLLVLMCFGDKLEESQIKDIENIQRKYIVNYRNSLNYDETRRRNKEQNTEQSDEFVVAYVDTLLNLELPEENRKLNVGEIVTLCRELLSAGTDTTSTALQWIMANLVKNPSIQEKLYREIANVVGEKQRKLSTDEVMVKEDDFQKMPYLKAVLLEGLGRHPPSHVLFPHTVTEEVELNGYIVPKNATINFMVADMGLDPNVWDDPMEFRPERFLVEGSDKVADFDITGSKEIKMMPFGAGRRMCPAYALAMLHLEYFVANLFQWDPVEGDDVDLSEKLEFTTVMKNPLRARICARVNSV</sequence>
<dbReference type="GO" id="GO:0020037">
    <property type="term" value="F:heme binding"/>
    <property type="evidence" value="ECO:0007669"/>
    <property type="project" value="InterPro"/>
</dbReference>
<dbReference type="InterPro" id="IPR036396">
    <property type="entry name" value="Cyt_P450_sf"/>
</dbReference>
<keyword evidence="7 14" id="KW-1133">Transmembrane helix</keyword>
<evidence type="ECO:0000256" key="12">
    <source>
        <dbReference type="PIRSR" id="PIRSR602401-1"/>
    </source>
</evidence>
<keyword evidence="16" id="KW-1185">Reference proteome</keyword>
<organism evidence="15">
    <name type="scientific">Solanum lycopersicum</name>
    <name type="common">Tomato</name>
    <name type="synonym">Lycopersicon esculentum</name>
    <dbReference type="NCBI Taxonomy" id="4081"/>
    <lineage>
        <taxon>Eukaryota</taxon>
        <taxon>Viridiplantae</taxon>
        <taxon>Streptophyta</taxon>
        <taxon>Embryophyta</taxon>
        <taxon>Tracheophyta</taxon>
        <taxon>Spermatophyta</taxon>
        <taxon>Magnoliopsida</taxon>
        <taxon>eudicotyledons</taxon>
        <taxon>Gunneridae</taxon>
        <taxon>Pentapetalae</taxon>
        <taxon>asterids</taxon>
        <taxon>lamiids</taxon>
        <taxon>Solanales</taxon>
        <taxon>Solanaceae</taxon>
        <taxon>Solanoideae</taxon>
        <taxon>Solaneae</taxon>
        <taxon>Solanum</taxon>
        <taxon>Solanum subgen. Lycopersicon</taxon>
    </lineage>
</organism>
<dbReference type="AlphaFoldDB" id="A0A3Q7FQ63"/>
<dbReference type="GO" id="GO:0016020">
    <property type="term" value="C:membrane"/>
    <property type="evidence" value="ECO:0007669"/>
    <property type="project" value="UniProtKB-SubCell"/>
</dbReference>
<keyword evidence="9 12" id="KW-0408">Iron</keyword>
<dbReference type="InterPro" id="IPR017972">
    <property type="entry name" value="Cyt_P450_CS"/>
</dbReference>
<dbReference type="EnsemblPlants" id="Solyc03g096965.1.1">
    <property type="protein sequence ID" value="Solyc03g096965.1.1"/>
    <property type="gene ID" value="Solyc03g096965.1"/>
</dbReference>
<dbReference type="GO" id="GO:0005506">
    <property type="term" value="F:iron ion binding"/>
    <property type="evidence" value="ECO:0007669"/>
    <property type="project" value="InterPro"/>
</dbReference>
<proteinExistence type="inferred from homology"/>
<evidence type="ECO:0000256" key="6">
    <source>
        <dbReference type="ARBA" id="ARBA00022723"/>
    </source>
</evidence>
<dbReference type="InParanoid" id="A0A3Q7FQ63"/>
<dbReference type="GO" id="GO:0004497">
    <property type="term" value="F:monooxygenase activity"/>
    <property type="evidence" value="ECO:0007669"/>
    <property type="project" value="UniProtKB-KW"/>
</dbReference>
<keyword evidence="4 12" id="KW-0349">Heme</keyword>
<dbReference type="PROSITE" id="PS00086">
    <property type="entry name" value="CYTOCHROME_P450"/>
    <property type="match status" value="1"/>
</dbReference>
<dbReference type="FunFam" id="1.10.630.10:FF:000012">
    <property type="entry name" value="Cytochrome P450 family protein"/>
    <property type="match status" value="1"/>
</dbReference>
<dbReference type="STRING" id="4081.A0A3Q7FQ63"/>
<dbReference type="PANTHER" id="PTHR24298:SF800">
    <property type="entry name" value="CYTOCHROME P450 89A2-RELATED"/>
    <property type="match status" value="1"/>
</dbReference>
<evidence type="ECO:0000256" key="5">
    <source>
        <dbReference type="ARBA" id="ARBA00022692"/>
    </source>
</evidence>
<name>A0A3Q7FQ63_SOLLC</name>
<evidence type="ECO:0000256" key="3">
    <source>
        <dbReference type="ARBA" id="ARBA00010617"/>
    </source>
</evidence>
<evidence type="ECO:0000313" key="16">
    <source>
        <dbReference type="Proteomes" id="UP000004994"/>
    </source>
</evidence>
<keyword evidence="8 13" id="KW-0560">Oxidoreductase</keyword>
<evidence type="ECO:0000256" key="4">
    <source>
        <dbReference type="ARBA" id="ARBA00022617"/>
    </source>
</evidence>
<dbReference type="OMA" id="WCAHEIL"/>
<dbReference type="GO" id="GO:0016705">
    <property type="term" value="F:oxidoreductase activity, acting on paired donors, with incorporation or reduction of molecular oxygen"/>
    <property type="evidence" value="ECO:0007669"/>
    <property type="project" value="InterPro"/>
</dbReference>
<dbReference type="InterPro" id="IPR001128">
    <property type="entry name" value="Cyt_P450"/>
</dbReference>